<reference evidence="1" key="2">
    <citation type="journal article" date="2014" name="PLoS Genet.">
        <title>Signature gene expression reveals novel clues to the molecular mechanisms of dimorphic transition in Penicillium marneffei.</title>
        <authorList>
            <person name="Yang E."/>
            <person name="Wang G."/>
            <person name="Cai J."/>
            <person name="Woo P.C."/>
            <person name="Lau S.K."/>
            <person name="Yuen K.-Y."/>
            <person name="Chow W.-N."/>
            <person name="Lin X."/>
        </authorList>
    </citation>
    <scope>NUCLEOTIDE SEQUENCE</scope>
    <source>
        <strain evidence="1">PM1</strain>
    </source>
</reference>
<dbReference type="AlphaFoldDB" id="A0A093UR80"/>
<dbReference type="HOGENOM" id="CLU_1366662_0_0_1"/>
<organism evidence="1">
    <name type="scientific">Talaromyces marneffei PM1</name>
    <dbReference type="NCBI Taxonomy" id="1077442"/>
    <lineage>
        <taxon>Eukaryota</taxon>
        <taxon>Fungi</taxon>
        <taxon>Dikarya</taxon>
        <taxon>Ascomycota</taxon>
        <taxon>Pezizomycotina</taxon>
        <taxon>Eurotiomycetes</taxon>
        <taxon>Eurotiomycetidae</taxon>
        <taxon>Eurotiales</taxon>
        <taxon>Trichocomaceae</taxon>
        <taxon>Talaromyces</taxon>
        <taxon>Talaromyces sect. Talaromyces</taxon>
    </lineage>
</organism>
<evidence type="ECO:0000313" key="1">
    <source>
        <dbReference type="EMBL" id="KFX42430.1"/>
    </source>
</evidence>
<gene>
    <name evidence="1" type="ORF">GQ26_0440080</name>
</gene>
<dbReference type="EMBL" id="JPOX01000044">
    <property type="protein sequence ID" value="KFX42430.1"/>
    <property type="molecule type" value="Genomic_DNA"/>
</dbReference>
<accession>A0A093UR80</accession>
<protein>
    <submittedName>
        <fullName evidence="1">Uncharacterized protein</fullName>
    </submittedName>
</protein>
<proteinExistence type="predicted"/>
<comment type="caution">
    <text evidence="1">The sequence shown here is derived from an EMBL/GenBank/DDBJ whole genome shotgun (WGS) entry which is preliminary data.</text>
</comment>
<sequence length="200" mass="22120">MTSEQGLQVPGIVISEPGSELPPIEEAGWFFSVAPPARCNVGPLPYPLIFKGPIPTGGLSADQKTWEGRTTLYRLSDTEGWKEVKVFSRTEDGLGPLATQRVVVGEIYMEEPGLYKIEFLVSLHDETQGKVIRRVRARSAPFNVEAGYNNASIRRTLREDREVAKILQRIPQLEDNFVGYLDAPGVGLLQLATLARSNEP</sequence>
<name>A0A093UR80_TALMA</name>
<reference key="1">
    <citation type="journal article" date="2014" name="PLoS Genet.">
        <title>Signature Gene Expression Reveals Novel Clues to the Molecular Mechanisms of Dimorphic Transition in Penicillium marneffei.</title>
        <authorList>
            <person name="Yang E."/>
            <person name="Wang G."/>
            <person name="Cai J."/>
            <person name="Woo P.C."/>
            <person name="Lau S.K."/>
            <person name="Yuen K.-Y."/>
            <person name="Chow W.-N."/>
            <person name="Lin X."/>
        </authorList>
    </citation>
    <scope>NUCLEOTIDE SEQUENCE [LARGE SCALE GENOMIC DNA]</scope>
    <source>
        <strain>PM1</strain>
    </source>
</reference>